<keyword evidence="3" id="KW-1185">Reference proteome</keyword>
<organism evidence="2 3">
    <name type="scientific">Photobacterium halotolerans</name>
    <dbReference type="NCBI Taxonomy" id="265726"/>
    <lineage>
        <taxon>Bacteria</taxon>
        <taxon>Pseudomonadati</taxon>
        <taxon>Pseudomonadota</taxon>
        <taxon>Gammaproteobacteria</taxon>
        <taxon>Vibrionales</taxon>
        <taxon>Vibrionaceae</taxon>
        <taxon>Photobacterium</taxon>
    </lineage>
</organism>
<evidence type="ECO:0000313" key="2">
    <source>
        <dbReference type="EMBL" id="KKD01053.1"/>
    </source>
</evidence>
<protein>
    <submittedName>
        <fullName evidence="2">Membrane protein</fullName>
    </submittedName>
</protein>
<keyword evidence="1" id="KW-1133">Transmembrane helix</keyword>
<reference evidence="2 3" key="1">
    <citation type="submission" date="2014-12" db="EMBL/GenBank/DDBJ databases">
        <title>Mercury Reductase activity and rhizosphere competence traits in the genome of root associated Photobacterium halotolerans MELD1.</title>
        <authorList>
            <person name="Mathew D.C."/>
            <person name="Huang C.-C."/>
        </authorList>
    </citation>
    <scope>NUCLEOTIDE SEQUENCE [LARGE SCALE GENOMIC DNA]</scope>
    <source>
        <strain evidence="2 3">MELD1</strain>
    </source>
</reference>
<dbReference type="Proteomes" id="UP000033633">
    <property type="component" value="Unassembled WGS sequence"/>
</dbReference>
<dbReference type="EMBL" id="JWYV01000002">
    <property type="protein sequence ID" value="KKD01053.1"/>
    <property type="molecule type" value="Genomic_DNA"/>
</dbReference>
<evidence type="ECO:0000256" key="1">
    <source>
        <dbReference type="SAM" id="Phobius"/>
    </source>
</evidence>
<keyword evidence="1" id="KW-0472">Membrane</keyword>
<dbReference type="PATRIC" id="fig|265726.11.peg.2278"/>
<dbReference type="AlphaFoldDB" id="A0A0F5VG77"/>
<keyword evidence="1" id="KW-0812">Transmembrane</keyword>
<proteinExistence type="predicted"/>
<name>A0A0F5VG77_9GAMM</name>
<evidence type="ECO:0000313" key="3">
    <source>
        <dbReference type="Proteomes" id="UP000033633"/>
    </source>
</evidence>
<comment type="caution">
    <text evidence="2">The sequence shown here is derived from an EMBL/GenBank/DDBJ whole genome shotgun (WGS) entry which is preliminary data.</text>
</comment>
<gene>
    <name evidence="2" type="ORF">KY46_04585</name>
</gene>
<sequence>MMEHDFKEPYNLNYFIGFLIAMLLPTLPASLTWLGILSN</sequence>
<dbReference type="STRING" id="265726.KY46_04585"/>
<feature type="transmembrane region" description="Helical" evidence="1">
    <location>
        <begin position="12"/>
        <end position="36"/>
    </location>
</feature>
<accession>A0A0F5VG77</accession>